<dbReference type="RefSeq" id="WP_344635488.1">
    <property type="nucleotide sequence ID" value="NZ_BAAATR010000005.1"/>
</dbReference>
<proteinExistence type="predicted"/>
<evidence type="ECO:0008006" key="3">
    <source>
        <dbReference type="Google" id="ProtNLM"/>
    </source>
</evidence>
<dbReference type="Proteomes" id="UP001500305">
    <property type="component" value="Unassembled WGS sequence"/>
</dbReference>
<accession>A0ABP5QGY8</accession>
<keyword evidence="2" id="KW-1185">Reference proteome</keyword>
<name>A0ABP5QGY8_9ACTN</name>
<reference evidence="2" key="1">
    <citation type="journal article" date="2019" name="Int. J. Syst. Evol. Microbiol.">
        <title>The Global Catalogue of Microorganisms (GCM) 10K type strain sequencing project: providing services to taxonomists for standard genome sequencing and annotation.</title>
        <authorList>
            <consortium name="The Broad Institute Genomics Platform"/>
            <consortium name="The Broad Institute Genome Sequencing Center for Infectious Disease"/>
            <person name="Wu L."/>
            <person name="Ma J."/>
        </authorList>
    </citation>
    <scope>NUCLEOTIDE SEQUENCE [LARGE SCALE GENOMIC DNA]</scope>
    <source>
        <strain evidence="2">JCM 7356</strain>
    </source>
</reference>
<evidence type="ECO:0000313" key="1">
    <source>
        <dbReference type="EMBL" id="GAA2235619.1"/>
    </source>
</evidence>
<protein>
    <recommendedName>
        <fullName evidence="3">Histidine kinase</fullName>
    </recommendedName>
</protein>
<evidence type="ECO:0000313" key="2">
    <source>
        <dbReference type="Proteomes" id="UP001500305"/>
    </source>
</evidence>
<sequence>MSWTIVAAVLLATAGLLVLGVLACRLWLDVRALAREVDTASRTLAAAAGELGGLSLGAPDGAVQPAGERG</sequence>
<comment type="caution">
    <text evidence="1">The sequence shown here is derived from an EMBL/GenBank/DDBJ whole genome shotgun (WGS) entry which is preliminary data.</text>
</comment>
<gene>
    <name evidence="1" type="ORF">GCM10010430_15500</name>
</gene>
<organism evidence="1 2">
    <name type="scientific">Kitasatospora cystarginea</name>
    <dbReference type="NCBI Taxonomy" id="58350"/>
    <lineage>
        <taxon>Bacteria</taxon>
        <taxon>Bacillati</taxon>
        <taxon>Actinomycetota</taxon>
        <taxon>Actinomycetes</taxon>
        <taxon>Kitasatosporales</taxon>
        <taxon>Streptomycetaceae</taxon>
        <taxon>Kitasatospora</taxon>
    </lineage>
</organism>
<dbReference type="EMBL" id="BAAATR010000005">
    <property type="protein sequence ID" value="GAA2235619.1"/>
    <property type="molecule type" value="Genomic_DNA"/>
</dbReference>